<feature type="region of interest" description="Disordered" evidence="5">
    <location>
        <begin position="21"/>
        <end position="85"/>
    </location>
</feature>
<keyword evidence="2" id="KW-0645">Protease</keyword>
<dbReference type="GO" id="GO:0006508">
    <property type="term" value="P:proteolysis"/>
    <property type="evidence" value="ECO:0007669"/>
    <property type="project" value="UniProtKB-KW"/>
</dbReference>
<dbReference type="Pfam" id="PF02902">
    <property type="entry name" value="Peptidase_C48"/>
    <property type="match status" value="1"/>
</dbReference>
<dbReference type="GO" id="GO:0016929">
    <property type="term" value="F:deSUMOylase activity"/>
    <property type="evidence" value="ECO:0007669"/>
    <property type="project" value="TreeGrafter"/>
</dbReference>
<feature type="compositionally biased region" description="Basic and acidic residues" evidence="5">
    <location>
        <begin position="385"/>
        <end position="394"/>
    </location>
</feature>
<organism evidence="7 8">
    <name type="scientific">Schizothecium vesticola</name>
    <dbReference type="NCBI Taxonomy" id="314040"/>
    <lineage>
        <taxon>Eukaryota</taxon>
        <taxon>Fungi</taxon>
        <taxon>Dikarya</taxon>
        <taxon>Ascomycota</taxon>
        <taxon>Pezizomycotina</taxon>
        <taxon>Sordariomycetes</taxon>
        <taxon>Sordariomycetidae</taxon>
        <taxon>Sordariales</taxon>
        <taxon>Schizotheciaceae</taxon>
        <taxon>Schizothecium</taxon>
    </lineage>
</organism>
<keyword evidence="3" id="KW-0378">Hydrolase</keyword>
<evidence type="ECO:0000313" key="7">
    <source>
        <dbReference type="EMBL" id="KAK0740707.1"/>
    </source>
</evidence>
<comment type="similarity">
    <text evidence="1">Belongs to the peptidase C48 family.</text>
</comment>
<evidence type="ECO:0000256" key="2">
    <source>
        <dbReference type="ARBA" id="ARBA00022670"/>
    </source>
</evidence>
<evidence type="ECO:0000256" key="3">
    <source>
        <dbReference type="ARBA" id="ARBA00022801"/>
    </source>
</evidence>
<feature type="region of interest" description="Disordered" evidence="5">
    <location>
        <begin position="346"/>
        <end position="394"/>
    </location>
</feature>
<dbReference type="PROSITE" id="PS51257">
    <property type="entry name" value="PROKAR_LIPOPROTEIN"/>
    <property type="match status" value="1"/>
</dbReference>
<reference evidence="7" key="1">
    <citation type="submission" date="2023-06" db="EMBL/GenBank/DDBJ databases">
        <title>Genome-scale phylogeny and comparative genomics of the fungal order Sordariales.</title>
        <authorList>
            <consortium name="Lawrence Berkeley National Laboratory"/>
            <person name="Hensen N."/>
            <person name="Bonometti L."/>
            <person name="Westerberg I."/>
            <person name="Brannstrom I.O."/>
            <person name="Guillou S."/>
            <person name="Cros-Aarteil S."/>
            <person name="Calhoun S."/>
            <person name="Haridas S."/>
            <person name="Kuo A."/>
            <person name="Mondo S."/>
            <person name="Pangilinan J."/>
            <person name="Riley R."/>
            <person name="LaButti K."/>
            <person name="Andreopoulos B."/>
            <person name="Lipzen A."/>
            <person name="Chen C."/>
            <person name="Yanf M."/>
            <person name="Daum C."/>
            <person name="Ng V."/>
            <person name="Clum A."/>
            <person name="Steindorff A."/>
            <person name="Ohm R."/>
            <person name="Martin F."/>
            <person name="Silar P."/>
            <person name="Natvig D."/>
            <person name="Lalanne C."/>
            <person name="Gautier V."/>
            <person name="Ament-velasquez S.L."/>
            <person name="Kruys A."/>
            <person name="Hutchinson M.I."/>
            <person name="Powell A.J."/>
            <person name="Barry K."/>
            <person name="Miller A.N."/>
            <person name="Grigoriev I.V."/>
            <person name="Debuchy R."/>
            <person name="Gladieux P."/>
            <person name="Thoren M.H."/>
            <person name="Johannesson H."/>
        </authorList>
    </citation>
    <scope>NUCLEOTIDE SEQUENCE</scope>
    <source>
        <strain evidence="7">SMH3187-1</strain>
    </source>
</reference>
<evidence type="ECO:0000256" key="5">
    <source>
        <dbReference type="SAM" id="MobiDB-lite"/>
    </source>
</evidence>
<feature type="region of interest" description="Disordered" evidence="5">
    <location>
        <begin position="263"/>
        <end position="288"/>
    </location>
</feature>
<keyword evidence="8" id="KW-1185">Reference proteome</keyword>
<feature type="compositionally biased region" description="Low complexity" evidence="5">
    <location>
        <begin position="317"/>
        <end position="330"/>
    </location>
</feature>
<dbReference type="PROSITE" id="PS50600">
    <property type="entry name" value="ULP_PROTEASE"/>
    <property type="match status" value="1"/>
</dbReference>
<gene>
    <name evidence="7" type="ORF">B0T18DRAFT_449263</name>
</gene>
<feature type="domain" description="Ubiquitin-like protease family profile" evidence="6">
    <location>
        <begin position="1210"/>
        <end position="1380"/>
    </location>
</feature>
<dbReference type="SUPFAM" id="SSF54001">
    <property type="entry name" value="Cysteine proteinases"/>
    <property type="match status" value="1"/>
</dbReference>
<dbReference type="InterPro" id="IPR003653">
    <property type="entry name" value="Peptidase_C48_C"/>
</dbReference>
<feature type="compositionally biased region" description="Basic and acidic residues" evidence="5">
    <location>
        <begin position="974"/>
        <end position="983"/>
    </location>
</feature>
<evidence type="ECO:0000313" key="8">
    <source>
        <dbReference type="Proteomes" id="UP001172155"/>
    </source>
</evidence>
<feature type="compositionally biased region" description="Pro residues" evidence="5">
    <location>
        <begin position="354"/>
        <end position="367"/>
    </location>
</feature>
<evidence type="ECO:0000259" key="6">
    <source>
        <dbReference type="PROSITE" id="PS50600"/>
    </source>
</evidence>
<feature type="region of interest" description="Disordered" evidence="5">
    <location>
        <begin position="113"/>
        <end position="144"/>
    </location>
</feature>
<accession>A0AA40EK02</accession>
<dbReference type="Proteomes" id="UP001172155">
    <property type="component" value="Unassembled WGS sequence"/>
</dbReference>
<evidence type="ECO:0000256" key="1">
    <source>
        <dbReference type="ARBA" id="ARBA00005234"/>
    </source>
</evidence>
<dbReference type="Gene3D" id="3.40.395.10">
    <property type="entry name" value="Adenoviral Proteinase, Chain A"/>
    <property type="match status" value="1"/>
</dbReference>
<keyword evidence="4" id="KW-0788">Thiol protease</keyword>
<feature type="region of interest" description="Disordered" evidence="5">
    <location>
        <begin position="958"/>
        <end position="983"/>
    </location>
</feature>
<dbReference type="GO" id="GO:0005634">
    <property type="term" value="C:nucleus"/>
    <property type="evidence" value="ECO:0007669"/>
    <property type="project" value="TreeGrafter"/>
</dbReference>
<feature type="compositionally biased region" description="Acidic residues" evidence="5">
    <location>
        <begin position="119"/>
        <end position="128"/>
    </location>
</feature>
<protein>
    <recommendedName>
        <fullName evidence="6">Ubiquitin-like protease family profile domain-containing protein</fullName>
    </recommendedName>
</protein>
<dbReference type="PANTHER" id="PTHR12606">
    <property type="entry name" value="SENTRIN/SUMO-SPECIFIC PROTEASE"/>
    <property type="match status" value="1"/>
</dbReference>
<dbReference type="InterPro" id="IPR038765">
    <property type="entry name" value="Papain-like_cys_pep_sf"/>
</dbReference>
<dbReference type="PANTHER" id="PTHR12606:SF141">
    <property type="entry name" value="GH15225P-RELATED"/>
    <property type="match status" value="1"/>
</dbReference>
<sequence length="1420" mass="158673">MAPSIKAVVKSSWGFVSSALSSCRSPKASDSAGTEDEAELPRKAPFFKKGSKLTKMTPQPPTPLRRRRADFGFPPLGSERDREWEQQALSANPHHFRRTTGHAHFAPFVAFIQNPPYPDTDDEADTDDQTASTPSDAHAPPAEHTTSPAAIAISVFLEAIPDQFPKPAPTQPSDPLRFQDDYLTSRVFGPLPQICGPLPAPCPYEISYEEARLSSIPYTPVSFDEQRILSSLYTPFGHCRAFPLHAVSRHLIVEELNQDSFLPDAPDLVEDGSDSEISSLHPEPQSQASVPVQVFPAPFFQPAVGFPETDDQDTDLPDAPALEPEESSSPPQTPIRQIAQPFFVQTPAPHHPRFLPPSSEPATPEPVTPEAGPANVLSPVPDSPGDERRAFTYRRNTEGKKFAIDLFKAIRNDHYMRQCRCGLPTIFDSKDSAEAGKGHLRFYVLDGNRFSVTEENLRVLQKKTDLQWHCSCQRPKKLDLVYRKHIYDRDYINPRKRPAEESEVELRAHTAQEEPMWGFVTDRAAAMTATIKTFLGSWCPKFISDHIETIQTRSRAADGTESAQTTDASGDRIVVKRFKRQHALPLGTAPTVDLSNIPGLRWTSDPRRYIGPENIKAIYALYVQELVDIEDGKFRGASSTPHLWMRLDAERHSADHNVIASINVHRTMEDMFGCVAFDNDEVRHEKWDQARDKYVKNLVGLLSFIEEIYDKDVEFTSAKSRFPKPPTDRRLGKVEFAQATGAAARFITWLLHGKSDWVSMPAKMMDTLAKMLADADAIHKHELVPSWVEYPGHNEEAGSDTTGIIAPSILWDEIPIEKFKAEASHEVRFPASMYPPTPARREMPNVVENSPVPVLKKRQAAFPEHVASPHYVATPMKHRKLAFVNPIVKVAHNIREPARVLKPAERKRLGKEGVIKAEDAYQLREYHLKYDNFLKTLEDNINLQKEFRQALVARRRVTKASPKSNIPSDIARPTTEDKEAKLKRDEETRRVYELKKSLSEKLTALKENPVLSPGTKRKAIREPLIDTPEDRRKFLDVSPITPVTTFKPIIKPGARRQAIIDLAKEATRARTIKQEHSPAATPKDRRQLIDILVGDEDDGAEGLAPKKGPSMEISAKKQEDLELTRHLKSEVEDSVAREINAAKKREAEKKARIAAEAKATRLRAELAAAGGLRNPKASLIAPLSQDWVQKVKDLSRANPRAKLAQTLEGTALDRRDFVEMLLPKTAWLNDNIINGSILNVAAAVNEAAASPEAPKCIAFTSFFYNHIKEKGPGSATRTMKRAKISKANFLSIDTILIPICQASHWTLAVVRPRDGIVAHIDSMRGGRGDKEVTDTIMEWVRATLGDLFVSDHWRVHQYKAPRQLNGWDCGVFTITNAVCQALGVKMEGSYDEGQLTLQRSRIAAMLLNGGWKGDFGLGGL</sequence>
<dbReference type="GO" id="GO:0016926">
    <property type="term" value="P:protein desumoylation"/>
    <property type="evidence" value="ECO:0007669"/>
    <property type="project" value="TreeGrafter"/>
</dbReference>
<dbReference type="EMBL" id="JAUKUD010000006">
    <property type="protein sequence ID" value="KAK0740707.1"/>
    <property type="molecule type" value="Genomic_DNA"/>
</dbReference>
<proteinExistence type="inferred from homology"/>
<feature type="region of interest" description="Disordered" evidence="5">
    <location>
        <begin position="301"/>
        <end position="334"/>
    </location>
</feature>
<comment type="caution">
    <text evidence="7">The sequence shown here is derived from an EMBL/GenBank/DDBJ whole genome shotgun (WGS) entry which is preliminary data.</text>
</comment>
<evidence type="ECO:0000256" key="4">
    <source>
        <dbReference type="ARBA" id="ARBA00022807"/>
    </source>
</evidence>
<name>A0AA40EK02_9PEZI</name>